<evidence type="ECO:0000256" key="1">
    <source>
        <dbReference type="SAM" id="MobiDB-lite"/>
    </source>
</evidence>
<dbReference type="EMBL" id="SJDT01000001">
    <property type="protein sequence ID" value="TBW23700.1"/>
    <property type="molecule type" value="Genomic_DNA"/>
</dbReference>
<feature type="transmembrane region" description="Helical" evidence="2">
    <location>
        <begin position="71"/>
        <end position="91"/>
    </location>
</feature>
<dbReference type="Pfam" id="PF12811">
    <property type="entry name" value="BaxI_1"/>
    <property type="match status" value="1"/>
</dbReference>
<feature type="transmembrane region" description="Helical" evidence="2">
    <location>
        <begin position="181"/>
        <end position="202"/>
    </location>
</feature>
<keyword evidence="2" id="KW-1133">Transmembrane helix</keyword>
<keyword evidence="2" id="KW-0472">Membrane</keyword>
<feature type="transmembrane region" description="Helical" evidence="2">
    <location>
        <begin position="214"/>
        <end position="235"/>
    </location>
</feature>
<dbReference type="Proteomes" id="UP000293036">
    <property type="component" value="Unassembled WGS sequence"/>
</dbReference>
<organism evidence="3 4">
    <name type="scientific">Arcanobacterium bovis</name>
    <dbReference type="NCBI Taxonomy" id="2529275"/>
    <lineage>
        <taxon>Bacteria</taxon>
        <taxon>Bacillati</taxon>
        <taxon>Actinomycetota</taxon>
        <taxon>Actinomycetes</taxon>
        <taxon>Actinomycetales</taxon>
        <taxon>Actinomycetaceae</taxon>
        <taxon>Arcanobacterium</taxon>
    </lineage>
</organism>
<feature type="transmembrane region" description="Helical" evidence="2">
    <location>
        <begin position="97"/>
        <end position="114"/>
    </location>
</feature>
<dbReference type="PANTHER" id="PTHR41282:SF1">
    <property type="entry name" value="CONSERVED TRANSMEMBRANE PROTEIN-RELATED"/>
    <property type="match status" value="1"/>
</dbReference>
<name>A0A4Q9V268_9ACTO</name>
<evidence type="ECO:0000313" key="3">
    <source>
        <dbReference type="EMBL" id="TBW23700.1"/>
    </source>
</evidence>
<feature type="transmembrane region" description="Helical" evidence="2">
    <location>
        <begin position="255"/>
        <end position="280"/>
    </location>
</feature>
<proteinExistence type="predicted"/>
<feature type="region of interest" description="Disordered" evidence="1">
    <location>
        <begin position="1"/>
        <end position="20"/>
    </location>
</feature>
<dbReference type="AlphaFoldDB" id="A0A4Q9V268"/>
<keyword evidence="4" id="KW-1185">Reference proteome</keyword>
<evidence type="ECO:0000256" key="2">
    <source>
        <dbReference type="SAM" id="Phobius"/>
    </source>
</evidence>
<dbReference type="InterPro" id="IPR010539">
    <property type="entry name" value="BaxI_1-like"/>
</dbReference>
<accession>A0A4Q9V268</accession>
<dbReference type="OrthoDB" id="116480at2"/>
<feature type="transmembrane region" description="Helical" evidence="2">
    <location>
        <begin position="121"/>
        <end position="141"/>
    </location>
</feature>
<dbReference type="RefSeq" id="WP_131279138.1">
    <property type="nucleotide sequence ID" value="NZ_JBHSLR010000009.1"/>
</dbReference>
<evidence type="ECO:0000313" key="4">
    <source>
        <dbReference type="Proteomes" id="UP000293036"/>
    </source>
</evidence>
<reference evidence="3 4" key="1">
    <citation type="submission" date="2019-02" db="EMBL/GenBank/DDBJ databases">
        <title>Arcanobacterium bovis sp. nov., isolated from the milk of a cow with mastitis.</title>
        <authorList>
            <person name="Sammra O."/>
            <person name="Foster G."/>
            <person name="Hassan A."/>
            <person name="Alssahen M."/>
            <person name="Laemmler C."/>
            <person name="Borowiak M."/>
            <person name="Malorny B."/>
            <person name="Abdulmawjood A."/>
        </authorList>
    </citation>
    <scope>NUCLEOTIDE SEQUENCE [LARGE SCALE GENOMIC DNA]</scope>
    <source>
        <strain evidence="3 4">C605018/01/1</strain>
    </source>
</reference>
<keyword evidence="2" id="KW-0812">Transmembrane</keyword>
<gene>
    <name evidence="3" type="ORF">EZJ44_00735</name>
</gene>
<protein>
    <submittedName>
        <fullName evidence="3">Bax inhibitor-1/YccA family protein</fullName>
    </submittedName>
</protein>
<dbReference type="PANTHER" id="PTHR41282">
    <property type="entry name" value="CONSERVED TRANSMEMBRANE PROTEIN-RELATED"/>
    <property type="match status" value="1"/>
</dbReference>
<feature type="transmembrane region" description="Helical" evidence="2">
    <location>
        <begin position="147"/>
        <end position="169"/>
    </location>
</feature>
<comment type="caution">
    <text evidence="3">The sequence shown here is derived from an EMBL/GenBank/DDBJ whole genome shotgun (WGS) entry which is preliminary data.</text>
</comment>
<sequence length="282" mass="30488">MSNPVMDRNPYFKQSAQRPNQFPNQYQQTTQYAEDYSQQYSPQGYVDAQAQSYSPYAGADRMTYADAMNKTALLLGTTIFAGVLAILFFPIAAMPMLAIGGSLVAFGIGMFIAFQPMVKPGMAIAYAAIEGVALGSITRYLDYFLPGVALQAILATAVIVAVTLGLHYSGAIRTTPRGRKIVLIVALGGILFGFINMGLMLFTRTNLRTDVAFGGMPLGVIIGVVMLFVAAYFLIADFEAVQDAINNGAPAQFAWTCAIGIVMTILWIYVEVLRIVAILADR</sequence>